<protein>
    <recommendedName>
        <fullName evidence="3">Reverse transcriptase domain-containing protein</fullName>
    </recommendedName>
</protein>
<gene>
    <name evidence="2" type="ORF">Tci_854375</name>
</gene>
<evidence type="ECO:0008006" key="3">
    <source>
        <dbReference type="Google" id="ProtNLM"/>
    </source>
</evidence>
<evidence type="ECO:0000256" key="1">
    <source>
        <dbReference type="SAM" id="MobiDB-lite"/>
    </source>
</evidence>
<name>A0A699R9F3_TANCI</name>
<feature type="region of interest" description="Disordered" evidence="1">
    <location>
        <begin position="104"/>
        <end position="128"/>
    </location>
</feature>
<dbReference type="EMBL" id="BKCJ011084374">
    <property type="protein sequence ID" value="GFC82405.1"/>
    <property type="molecule type" value="Genomic_DNA"/>
</dbReference>
<feature type="non-terminal residue" evidence="2">
    <location>
        <position position="139"/>
    </location>
</feature>
<proteinExistence type="predicted"/>
<evidence type="ECO:0000313" key="2">
    <source>
        <dbReference type="EMBL" id="GFC82405.1"/>
    </source>
</evidence>
<organism evidence="2">
    <name type="scientific">Tanacetum cinerariifolium</name>
    <name type="common">Dalmatian daisy</name>
    <name type="synonym">Chrysanthemum cinerariifolium</name>
    <dbReference type="NCBI Taxonomy" id="118510"/>
    <lineage>
        <taxon>Eukaryota</taxon>
        <taxon>Viridiplantae</taxon>
        <taxon>Streptophyta</taxon>
        <taxon>Embryophyta</taxon>
        <taxon>Tracheophyta</taxon>
        <taxon>Spermatophyta</taxon>
        <taxon>Magnoliopsida</taxon>
        <taxon>eudicotyledons</taxon>
        <taxon>Gunneridae</taxon>
        <taxon>Pentapetalae</taxon>
        <taxon>asterids</taxon>
        <taxon>campanulids</taxon>
        <taxon>Asterales</taxon>
        <taxon>Asteraceae</taxon>
        <taxon>Asteroideae</taxon>
        <taxon>Anthemideae</taxon>
        <taxon>Anthemidinae</taxon>
        <taxon>Tanacetum</taxon>
    </lineage>
</organism>
<dbReference type="AlphaFoldDB" id="A0A699R9F3"/>
<comment type="caution">
    <text evidence="2">The sequence shown here is derived from an EMBL/GenBank/DDBJ whole genome shotgun (WGS) entry which is preliminary data.</text>
</comment>
<sequence>MILLNLCLIVILLLIFLLNLISLVNSLISNQKFQNPTLILRKKSVLLRIYFQDGNSQQEEIDIVIETDDVLPPSIENFADDPKGDISFLEELLIDDSILSHESFDSSFEDNPLIPRPPPEPPDVETDAGEEIAVVMIDK</sequence>
<accession>A0A699R9F3</accession>
<reference evidence="2" key="1">
    <citation type="journal article" date="2019" name="Sci. Rep.">
        <title>Draft genome of Tanacetum cinerariifolium, the natural source of mosquito coil.</title>
        <authorList>
            <person name="Yamashiro T."/>
            <person name="Shiraishi A."/>
            <person name="Satake H."/>
            <person name="Nakayama K."/>
        </authorList>
    </citation>
    <scope>NUCLEOTIDE SEQUENCE</scope>
</reference>